<dbReference type="Gene3D" id="1.20.1280.50">
    <property type="match status" value="1"/>
</dbReference>
<sequence length="513" mass="59003">MSLSGSIDRLLRHLGPEETGRIRLRLAGEPSARDPCRRLDSTIILHLVDYLEAEDLVPASQVSQTWRAMFSSPVVTLRILRCHFYDKFRSYQRLDDASKESRKSWLAAWLPAALRDVVARKRLRARSMWKHDLSPPPEMQVQSDMQFDGQVYGQFCNGRVAERSELERVHVTSLFTKKTKICTLENRENINDWMLGDDFLVACITRKKDTFVAWSLQSDEFFTIKLPTSPYDYLVMHDRVAIMLRECFLVWQIGASLKEFKYPMPVKIREGFQARIILHPYDPEKVYAVYSTAPSKNPAQLIKVQLFEWEGNKYNGQVAQVHIDDNETKVGESYFLEVAFSKTAGLYTLASCLGMDPPAVQHLCNKDVSPVDNVTLLIDIDFTTTEPRMSIRDVHLHDDFPYPQPHVWGQQQLRLGQLFSPDGTIDSWKLVADPACGRPGVQTGADPNTYTVAVERPRDLHDYNMYAYRICSDEDFIVVIETFHIHVRCFLNPAEFERRKALCEPAETLAGFR</sequence>
<dbReference type="Proteomes" id="UP001629113">
    <property type="component" value="Unassembled WGS sequence"/>
</dbReference>
<keyword evidence="2" id="KW-1185">Reference proteome</keyword>
<dbReference type="InterPro" id="IPR036047">
    <property type="entry name" value="F-box-like_dom_sf"/>
</dbReference>
<evidence type="ECO:0008006" key="3">
    <source>
        <dbReference type="Google" id="ProtNLM"/>
    </source>
</evidence>
<dbReference type="SUPFAM" id="SSF81383">
    <property type="entry name" value="F-box domain"/>
    <property type="match status" value="1"/>
</dbReference>
<dbReference type="EMBL" id="JBFCZG010000006">
    <property type="protein sequence ID" value="KAL3420999.1"/>
    <property type="molecule type" value="Genomic_DNA"/>
</dbReference>
<accession>A0ABR4PCF7</accession>
<gene>
    <name evidence="1" type="ORF">PVAG01_07444</name>
</gene>
<evidence type="ECO:0000313" key="1">
    <source>
        <dbReference type="EMBL" id="KAL3420999.1"/>
    </source>
</evidence>
<proteinExistence type="predicted"/>
<organism evidence="1 2">
    <name type="scientific">Phlyctema vagabunda</name>
    <dbReference type="NCBI Taxonomy" id="108571"/>
    <lineage>
        <taxon>Eukaryota</taxon>
        <taxon>Fungi</taxon>
        <taxon>Dikarya</taxon>
        <taxon>Ascomycota</taxon>
        <taxon>Pezizomycotina</taxon>
        <taxon>Leotiomycetes</taxon>
        <taxon>Helotiales</taxon>
        <taxon>Dermateaceae</taxon>
        <taxon>Phlyctema</taxon>
    </lineage>
</organism>
<name>A0ABR4PCF7_9HELO</name>
<protein>
    <recommendedName>
        <fullName evidence="3">F-box domain-containing protein</fullName>
    </recommendedName>
</protein>
<reference evidence="1 2" key="1">
    <citation type="submission" date="2024-06" db="EMBL/GenBank/DDBJ databases">
        <title>Complete genome of Phlyctema vagabunda strain 19-DSS-EL-015.</title>
        <authorList>
            <person name="Fiorenzani C."/>
        </authorList>
    </citation>
    <scope>NUCLEOTIDE SEQUENCE [LARGE SCALE GENOMIC DNA]</scope>
    <source>
        <strain evidence="1 2">19-DSS-EL-015</strain>
    </source>
</reference>
<evidence type="ECO:0000313" key="2">
    <source>
        <dbReference type="Proteomes" id="UP001629113"/>
    </source>
</evidence>
<comment type="caution">
    <text evidence="1">The sequence shown here is derived from an EMBL/GenBank/DDBJ whole genome shotgun (WGS) entry which is preliminary data.</text>
</comment>